<dbReference type="EMBL" id="JAKTTI010000001">
    <property type="protein sequence ID" value="MCH1623979.1"/>
    <property type="molecule type" value="Genomic_DNA"/>
</dbReference>
<dbReference type="SFLD" id="SFLDS00003">
    <property type="entry name" value="Haloacid_Dehalogenase"/>
    <property type="match status" value="1"/>
</dbReference>
<dbReference type="Proteomes" id="UP001431131">
    <property type="component" value="Unassembled WGS sequence"/>
</dbReference>
<comment type="caution">
    <text evidence="1">The sequence shown here is derived from an EMBL/GenBank/DDBJ whole genome shotgun (WGS) entry which is preliminary data.</text>
</comment>
<dbReference type="InterPro" id="IPR023214">
    <property type="entry name" value="HAD_sf"/>
</dbReference>
<name>A0AAW5E5C1_9BACI</name>
<evidence type="ECO:0000313" key="1">
    <source>
        <dbReference type="EMBL" id="MCH1623979.1"/>
    </source>
</evidence>
<dbReference type="PANTHER" id="PTHR10000:SF8">
    <property type="entry name" value="HAD SUPERFAMILY HYDROLASE-LIKE, TYPE 3"/>
    <property type="match status" value="1"/>
</dbReference>
<dbReference type="AlphaFoldDB" id="A0AAW5E5C1"/>
<dbReference type="PANTHER" id="PTHR10000">
    <property type="entry name" value="PHOSPHOSERINE PHOSPHATASE"/>
    <property type="match status" value="1"/>
</dbReference>
<keyword evidence="2" id="KW-1185">Reference proteome</keyword>
<dbReference type="InterPro" id="IPR006379">
    <property type="entry name" value="HAD-SF_hydro_IIB"/>
</dbReference>
<dbReference type="RefSeq" id="WP_240252206.1">
    <property type="nucleotide sequence ID" value="NZ_JAKTTI010000001.1"/>
</dbReference>
<dbReference type="GO" id="GO:0016791">
    <property type="term" value="F:phosphatase activity"/>
    <property type="evidence" value="ECO:0007669"/>
    <property type="project" value="UniProtKB-ARBA"/>
</dbReference>
<gene>
    <name evidence="1" type="ORF">MJG50_01460</name>
</gene>
<dbReference type="Pfam" id="PF08282">
    <property type="entry name" value="Hydrolase_3"/>
    <property type="match status" value="1"/>
</dbReference>
<evidence type="ECO:0000313" key="2">
    <source>
        <dbReference type="Proteomes" id="UP001431131"/>
    </source>
</evidence>
<dbReference type="GO" id="GO:0000287">
    <property type="term" value="F:magnesium ion binding"/>
    <property type="evidence" value="ECO:0007669"/>
    <property type="project" value="TreeGrafter"/>
</dbReference>
<dbReference type="SFLD" id="SFLDG01140">
    <property type="entry name" value="C2.B:_Phosphomannomutase_and_P"/>
    <property type="match status" value="1"/>
</dbReference>
<dbReference type="NCBIfam" id="TIGR01484">
    <property type="entry name" value="HAD-SF-IIB"/>
    <property type="match status" value="1"/>
</dbReference>
<reference evidence="1" key="1">
    <citation type="submission" date="2022-02" db="EMBL/GenBank/DDBJ databases">
        <title>Fredinandcohnia quinoae sp. nov. isolated from Chenopodium quinoa seeds.</title>
        <authorList>
            <person name="Saati-Santamaria Z."/>
            <person name="Flores-Felix J.D."/>
            <person name="Igual J.M."/>
            <person name="Velazquez E."/>
            <person name="Garcia-Fraile P."/>
            <person name="Martinez-Molina E."/>
        </authorList>
    </citation>
    <scope>NUCLEOTIDE SEQUENCE</scope>
    <source>
        <strain evidence="1">SECRCQ15</strain>
    </source>
</reference>
<dbReference type="GO" id="GO:0005829">
    <property type="term" value="C:cytosol"/>
    <property type="evidence" value="ECO:0007669"/>
    <property type="project" value="TreeGrafter"/>
</dbReference>
<protein>
    <submittedName>
        <fullName evidence="1">HAD family hydrolase</fullName>
    </submittedName>
</protein>
<organism evidence="1 2">
    <name type="scientific">Fredinandcohnia quinoae</name>
    <dbReference type="NCBI Taxonomy" id="2918902"/>
    <lineage>
        <taxon>Bacteria</taxon>
        <taxon>Bacillati</taxon>
        <taxon>Bacillota</taxon>
        <taxon>Bacilli</taxon>
        <taxon>Bacillales</taxon>
        <taxon>Bacillaceae</taxon>
        <taxon>Fredinandcohnia</taxon>
    </lineage>
</organism>
<sequence>MIKLIVSDLDGTLLQEDNTVKQDDRESLKEALQDGFQISIATGRMDIEIQEVLKSIGERFHRISQNGAFTSTVDNQAIFSKTFDPSLARKIYNKVRPLNVITLLCNYDTNFTEENNEYVEGIQKRMFHPIVIDPKLTDKFESIMPSKITLLGFENDIIKIYEELAAEHGEEIDIYISEKQVLDIMPKKISKGNALSKLLDYLEIKEEEIACIGDSFNDIPMFKLTPYSYVISHAHDSVKKEASFVVNSVSDAVAQIRRENMKLVK</sequence>
<dbReference type="SUPFAM" id="SSF56784">
    <property type="entry name" value="HAD-like"/>
    <property type="match status" value="1"/>
</dbReference>
<dbReference type="Gene3D" id="3.30.1240.10">
    <property type="match status" value="1"/>
</dbReference>
<dbReference type="InterPro" id="IPR000150">
    <property type="entry name" value="Cof"/>
</dbReference>
<dbReference type="NCBIfam" id="TIGR00099">
    <property type="entry name" value="Cof-subfamily"/>
    <property type="match status" value="1"/>
</dbReference>
<dbReference type="Gene3D" id="3.40.50.1000">
    <property type="entry name" value="HAD superfamily/HAD-like"/>
    <property type="match status" value="1"/>
</dbReference>
<proteinExistence type="predicted"/>
<accession>A0AAW5E5C1</accession>
<dbReference type="InterPro" id="IPR036412">
    <property type="entry name" value="HAD-like_sf"/>
</dbReference>
<keyword evidence="1" id="KW-0378">Hydrolase</keyword>